<dbReference type="PANTHER" id="PTHR36223">
    <property type="entry name" value="BETA-LACTAMASE-TYPE TRANSPEPTIDASE FOLD DOMAIN CONTAINING PROTEIN"/>
    <property type="match status" value="1"/>
</dbReference>
<protein>
    <recommendedName>
        <fullName evidence="2">DUF7918 domain-containing protein</fullName>
    </recommendedName>
</protein>
<sequence>MPQTRGYQAWVEMGGLPLPEYGVEGAVGNSEVTCYIPCEAEKEFKVHFVIPREKLCETNHTVSLYLDGQYALTTGSVVFQNRGASKSFSAAIFEQYGNLEKTSTRSFQFGTLQLTDDDSYLRKRSKKFGEITLEICGFTNDYFWTDGRDNVTGPAVSEDYTAHERAKKGLAHCVKFGTERPRLIPDFNPSITVLSKTKICSFTFKYRHRDLLVAEGIAPPSIIPNNARAGRSTSPRKRKAGEMEDGEEDQEDNSGVLEEKEREIQKLKAQISKLKAREAKRIRLEVDLSDDMEVVDLTL</sequence>
<evidence type="ECO:0000256" key="1">
    <source>
        <dbReference type="SAM" id="MobiDB-lite"/>
    </source>
</evidence>
<comment type="caution">
    <text evidence="3">The sequence shown here is derived from an EMBL/GenBank/DDBJ whole genome shotgun (WGS) entry which is preliminary data.</text>
</comment>
<name>A0A8H6HYD6_9AGAR</name>
<accession>A0A8H6HYD6</accession>
<reference evidence="3 4" key="1">
    <citation type="submission" date="2020-07" db="EMBL/GenBank/DDBJ databases">
        <title>Comparative genomics of pyrophilous fungi reveals a link between fire events and developmental genes.</title>
        <authorList>
            <consortium name="DOE Joint Genome Institute"/>
            <person name="Steindorff A.S."/>
            <person name="Carver A."/>
            <person name="Calhoun S."/>
            <person name="Stillman K."/>
            <person name="Liu H."/>
            <person name="Lipzen A."/>
            <person name="Pangilinan J."/>
            <person name="Labutti K."/>
            <person name="Bruns T.D."/>
            <person name="Grigoriev I.V."/>
        </authorList>
    </citation>
    <scope>NUCLEOTIDE SEQUENCE [LARGE SCALE GENOMIC DNA]</scope>
    <source>
        <strain evidence="3 4">CBS 144469</strain>
    </source>
</reference>
<organism evidence="3 4">
    <name type="scientific">Ephemerocybe angulata</name>
    <dbReference type="NCBI Taxonomy" id="980116"/>
    <lineage>
        <taxon>Eukaryota</taxon>
        <taxon>Fungi</taxon>
        <taxon>Dikarya</taxon>
        <taxon>Basidiomycota</taxon>
        <taxon>Agaricomycotina</taxon>
        <taxon>Agaricomycetes</taxon>
        <taxon>Agaricomycetidae</taxon>
        <taxon>Agaricales</taxon>
        <taxon>Agaricineae</taxon>
        <taxon>Psathyrellaceae</taxon>
        <taxon>Ephemerocybe</taxon>
    </lineage>
</organism>
<gene>
    <name evidence="3" type="ORF">DFP72DRAFT_340385</name>
</gene>
<feature type="region of interest" description="Disordered" evidence="1">
    <location>
        <begin position="222"/>
        <end position="261"/>
    </location>
</feature>
<dbReference type="InterPro" id="IPR057678">
    <property type="entry name" value="DUF7918"/>
</dbReference>
<dbReference type="Pfam" id="PF25534">
    <property type="entry name" value="DUF7918"/>
    <property type="match status" value="1"/>
</dbReference>
<dbReference type="EMBL" id="JACGCI010000030">
    <property type="protein sequence ID" value="KAF6755394.1"/>
    <property type="molecule type" value="Genomic_DNA"/>
</dbReference>
<evidence type="ECO:0000313" key="3">
    <source>
        <dbReference type="EMBL" id="KAF6755394.1"/>
    </source>
</evidence>
<feature type="compositionally biased region" description="Acidic residues" evidence="1">
    <location>
        <begin position="243"/>
        <end position="252"/>
    </location>
</feature>
<proteinExistence type="predicted"/>
<evidence type="ECO:0000259" key="2">
    <source>
        <dbReference type="Pfam" id="PF25534"/>
    </source>
</evidence>
<feature type="domain" description="DUF7918" evidence="2">
    <location>
        <begin position="11"/>
        <end position="220"/>
    </location>
</feature>
<dbReference type="Proteomes" id="UP000521943">
    <property type="component" value="Unassembled WGS sequence"/>
</dbReference>
<dbReference type="OrthoDB" id="3364132at2759"/>
<dbReference type="PANTHER" id="PTHR36223:SF1">
    <property type="entry name" value="TRANSCRIPTION ELONGATION FACTOR EAF N-TERMINAL DOMAIN-CONTAINING PROTEIN"/>
    <property type="match status" value="1"/>
</dbReference>
<keyword evidence="4" id="KW-1185">Reference proteome</keyword>
<dbReference type="AlphaFoldDB" id="A0A8H6HYD6"/>
<evidence type="ECO:0000313" key="4">
    <source>
        <dbReference type="Proteomes" id="UP000521943"/>
    </source>
</evidence>